<dbReference type="InterPro" id="IPR036388">
    <property type="entry name" value="WH-like_DNA-bd_sf"/>
</dbReference>
<protein>
    <submittedName>
        <fullName evidence="5">Uncharacterized protein</fullName>
    </submittedName>
</protein>
<dbReference type="InterPro" id="IPR001867">
    <property type="entry name" value="OmpR/PhoB-type_DNA-bd"/>
</dbReference>
<dbReference type="PANTHER" id="PTHR23308">
    <property type="entry name" value="NUCLEAR INHIBITOR OF PROTEIN PHOSPHATASE-1"/>
    <property type="match status" value="1"/>
</dbReference>
<feature type="DNA-binding region" description="OmpR/PhoB-type" evidence="4">
    <location>
        <begin position="131"/>
        <end position="235"/>
    </location>
</feature>
<keyword evidence="3" id="KW-0804">Transcription</keyword>
<organism evidence="5 6">
    <name type="scientific">Aneurinibacillus migulanus</name>
    <name type="common">Bacillus migulanus</name>
    <dbReference type="NCBI Taxonomy" id="47500"/>
    <lineage>
        <taxon>Bacteria</taxon>
        <taxon>Bacillati</taxon>
        <taxon>Bacillota</taxon>
        <taxon>Bacilli</taxon>
        <taxon>Bacillales</taxon>
        <taxon>Paenibacillaceae</taxon>
        <taxon>Aneurinibacillus group</taxon>
        <taxon>Aneurinibacillus</taxon>
    </lineage>
</organism>
<keyword evidence="2 4" id="KW-0238">DNA-binding</keyword>
<dbReference type="InterPro" id="IPR000253">
    <property type="entry name" value="FHA_dom"/>
</dbReference>
<dbReference type="Gene3D" id="1.10.10.10">
    <property type="entry name" value="Winged helix-like DNA-binding domain superfamily/Winged helix DNA-binding domain"/>
    <property type="match status" value="1"/>
</dbReference>
<dbReference type="InterPro" id="IPR008984">
    <property type="entry name" value="SMAD_FHA_dom_sf"/>
</dbReference>
<dbReference type="AlphaFoldDB" id="A0A0D1WBQ9"/>
<comment type="caution">
    <text evidence="5">The sequence shown here is derived from an EMBL/GenBank/DDBJ whole genome shotgun (WGS) entry which is preliminary data.</text>
</comment>
<reference evidence="5 6" key="1">
    <citation type="submission" date="2015-07" db="EMBL/GenBank/DDBJ databases">
        <title>Fjat-14205 dsm 2895.</title>
        <authorList>
            <person name="Liu B."/>
            <person name="Wang J."/>
            <person name="Zhu Y."/>
            <person name="Liu G."/>
            <person name="Chen Q."/>
            <person name="Chen Z."/>
            <person name="Lan J."/>
            <person name="Che J."/>
            <person name="Ge C."/>
            <person name="Shi H."/>
            <person name="Pan Z."/>
            <person name="Liu X."/>
        </authorList>
    </citation>
    <scope>NUCLEOTIDE SEQUENCE [LARGE SCALE GENOMIC DNA]</scope>
    <source>
        <strain evidence="5 6">DSM 2895</strain>
    </source>
</reference>
<dbReference type="PROSITE" id="PS51755">
    <property type="entry name" value="OMPR_PHOB"/>
    <property type="match status" value="1"/>
</dbReference>
<evidence type="ECO:0000256" key="4">
    <source>
        <dbReference type="PROSITE-ProRule" id="PRU01091"/>
    </source>
</evidence>
<dbReference type="SUPFAM" id="SSF46894">
    <property type="entry name" value="C-terminal effector domain of the bipartite response regulators"/>
    <property type="match status" value="1"/>
</dbReference>
<dbReference type="InterPro" id="IPR050923">
    <property type="entry name" value="Cell_Proc_Reg/RNA_Proc"/>
</dbReference>
<evidence type="ECO:0000313" key="5">
    <source>
        <dbReference type="EMBL" id="KON96045.1"/>
    </source>
</evidence>
<dbReference type="EMBL" id="LGUG01000004">
    <property type="protein sequence ID" value="KON96045.1"/>
    <property type="molecule type" value="Genomic_DNA"/>
</dbReference>
<accession>A0A0D1WBQ9</accession>
<dbReference type="CDD" id="cd00060">
    <property type="entry name" value="FHA"/>
    <property type="match status" value="1"/>
</dbReference>
<name>A0A0D1WBQ9_ANEMI</name>
<dbReference type="GO" id="GO:0006355">
    <property type="term" value="P:regulation of DNA-templated transcription"/>
    <property type="evidence" value="ECO:0007669"/>
    <property type="project" value="InterPro"/>
</dbReference>
<dbReference type="SUPFAM" id="SSF49879">
    <property type="entry name" value="SMAD/FHA domain"/>
    <property type="match status" value="1"/>
</dbReference>
<evidence type="ECO:0000256" key="1">
    <source>
        <dbReference type="ARBA" id="ARBA00023015"/>
    </source>
</evidence>
<keyword evidence="1" id="KW-0805">Transcription regulation</keyword>
<dbReference type="PATRIC" id="fig|47500.12.peg.4744"/>
<evidence type="ECO:0000256" key="2">
    <source>
        <dbReference type="ARBA" id="ARBA00023125"/>
    </source>
</evidence>
<gene>
    <name evidence="5" type="ORF">AF333_11655</name>
</gene>
<dbReference type="GO" id="GO:0003677">
    <property type="term" value="F:DNA binding"/>
    <property type="evidence" value="ECO:0007669"/>
    <property type="project" value="UniProtKB-UniRule"/>
</dbReference>
<dbReference type="RefSeq" id="WP_043066956.1">
    <property type="nucleotide sequence ID" value="NZ_BJOA01000084.1"/>
</dbReference>
<dbReference type="Pfam" id="PF00498">
    <property type="entry name" value="FHA"/>
    <property type="match status" value="1"/>
</dbReference>
<dbReference type="PROSITE" id="PS50006">
    <property type="entry name" value="FHA_DOMAIN"/>
    <property type="match status" value="1"/>
</dbReference>
<dbReference type="SMART" id="SM00862">
    <property type="entry name" value="Trans_reg_C"/>
    <property type="match status" value="1"/>
</dbReference>
<dbReference type="SMART" id="SM00240">
    <property type="entry name" value="FHA"/>
    <property type="match status" value="1"/>
</dbReference>
<dbReference type="GO" id="GO:0000160">
    <property type="term" value="P:phosphorelay signal transduction system"/>
    <property type="evidence" value="ECO:0007669"/>
    <property type="project" value="InterPro"/>
</dbReference>
<dbReference type="Gene3D" id="2.60.200.20">
    <property type="match status" value="1"/>
</dbReference>
<sequence>MAEVKRVTEGVFLRIDKGEPHREKELVPLQEGELLLGRIGRENAPDVTFTSPYISRRHAAIRFENGQFTITDLASKHGVQVNGYEIEQNRPYILKNSDKVNLAKGVVLLTFVNNNEIELEPTLEFTNPLLKMQAEPQGLVVYPERREILIDGCPLLLSGKHTELLIMLYLKRNQAVSYDEIKVKIWPERITDDSQEAPDVGKDEINALIYRLRKKLGRHGERIITVPRYGYMLDLE</sequence>
<dbReference type="CDD" id="cd00383">
    <property type="entry name" value="trans_reg_C"/>
    <property type="match status" value="1"/>
</dbReference>
<evidence type="ECO:0000313" key="6">
    <source>
        <dbReference type="Proteomes" id="UP000037269"/>
    </source>
</evidence>
<proteinExistence type="predicted"/>
<dbReference type="STRING" id="47500.AF333_11655"/>
<dbReference type="Pfam" id="PF00486">
    <property type="entry name" value="Trans_reg_C"/>
    <property type="match status" value="1"/>
</dbReference>
<dbReference type="InterPro" id="IPR016032">
    <property type="entry name" value="Sig_transdc_resp-reg_C-effctor"/>
</dbReference>
<evidence type="ECO:0000256" key="3">
    <source>
        <dbReference type="ARBA" id="ARBA00023163"/>
    </source>
</evidence>
<keyword evidence="6" id="KW-1185">Reference proteome</keyword>
<dbReference type="Proteomes" id="UP000037269">
    <property type="component" value="Unassembled WGS sequence"/>
</dbReference>